<accession>A0A843YXM4</accession>
<gene>
    <name evidence="7" type="ORF">GEV47_16200</name>
</gene>
<evidence type="ECO:0000256" key="1">
    <source>
        <dbReference type="ARBA" id="ARBA00004418"/>
    </source>
</evidence>
<sequence length="150" mass="16556">MKSILFASTLILSTVTGYAIADGNMSHKMGQHTDNTPVATRTITIDMTDTMRFTPSTISVKRGETIKFIVKNSGQIKHELVFGDIKELKEHAAMMMQTPHMQHNEPNQVSVSPGQSGELVRTFDQAGTFDFACLEPGHFEAKMRGTVVVK</sequence>
<comment type="subcellular location">
    <subcellularLocation>
        <location evidence="1">Periplasm</location>
    </subcellularLocation>
</comment>
<dbReference type="OrthoDB" id="9816061at2"/>
<evidence type="ECO:0000313" key="7">
    <source>
        <dbReference type="EMBL" id="MQR02218.1"/>
    </source>
</evidence>
<dbReference type="Gene3D" id="2.60.40.420">
    <property type="entry name" value="Cupredoxins - blue copper proteins"/>
    <property type="match status" value="1"/>
</dbReference>
<evidence type="ECO:0000256" key="2">
    <source>
        <dbReference type="ARBA" id="ARBA00022723"/>
    </source>
</evidence>
<evidence type="ECO:0000256" key="3">
    <source>
        <dbReference type="ARBA" id="ARBA00022764"/>
    </source>
</evidence>
<dbReference type="InterPro" id="IPR000923">
    <property type="entry name" value="BlueCu_1"/>
</dbReference>
<proteinExistence type="predicted"/>
<dbReference type="AlphaFoldDB" id="A0A843YXM4"/>
<evidence type="ECO:0000259" key="6">
    <source>
        <dbReference type="Pfam" id="PF00127"/>
    </source>
</evidence>
<dbReference type="EMBL" id="WINI01000008">
    <property type="protein sequence ID" value="MQR02218.1"/>
    <property type="molecule type" value="Genomic_DNA"/>
</dbReference>
<dbReference type="PANTHER" id="PTHR38439">
    <property type="entry name" value="AURACYANIN-B"/>
    <property type="match status" value="1"/>
</dbReference>
<dbReference type="PANTHER" id="PTHR38439:SF3">
    <property type="entry name" value="COPPER-RESISTANT CUPROPROTEIN COPI"/>
    <property type="match status" value="1"/>
</dbReference>
<dbReference type="GO" id="GO:0005507">
    <property type="term" value="F:copper ion binding"/>
    <property type="evidence" value="ECO:0007669"/>
    <property type="project" value="InterPro"/>
</dbReference>
<keyword evidence="3" id="KW-0574">Periplasm</keyword>
<dbReference type="Proteomes" id="UP000451565">
    <property type="component" value="Unassembled WGS sequence"/>
</dbReference>
<dbReference type="GO" id="GO:0042597">
    <property type="term" value="C:periplasmic space"/>
    <property type="evidence" value="ECO:0007669"/>
    <property type="project" value="UniProtKB-SubCell"/>
</dbReference>
<keyword evidence="5" id="KW-0732">Signal</keyword>
<feature type="domain" description="Blue (type 1) copper" evidence="6">
    <location>
        <begin position="43"/>
        <end position="150"/>
    </location>
</feature>
<keyword evidence="2" id="KW-0479">Metal-binding</keyword>
<evidence type="ECO:0000256" key="5">
    <source>
        <dbReference type="SAM" id="SignalP"/>
    </source>
</evidence>
<feature type="chain" id="PRO_5033009540" evidence="5">
    <location>
        <begin position="22"/>
        <end position="150"/>
    </location>
</feature>
<protein>
    <submittedName>
        <fullName evidence="7">Copper-binding protein</fullName>
    </submittedName>
</protein>
<comment type="caution">
    <text evidence="7">The sequence shown here is derived from an EMBL/GenBank/DDBJ whole genome shotgun (WGS) entry which is preliminary data.</text>
</comment>
<keyword evidence="4" id="KW-0186">Copper</keyword>
<dbReference type="InterPro" id="IPR050845">
    <property type="entry name" value="Cu-binding_ET"/>
</dbReference>
<dbReference type="GO" id="GO:0009055">
    <property type="term" value="F:electron transfer activity"/>
    <property type="evidence" value="ECO:0007669"/>
    <property type="project" value="InterPro"/>
</dbReference>
<dbReference type="InterPro" id="IPR008972">
    <property type="entry name" value="Cupredoxin"/>
</dbReference>
<dbReference type="SUPFAM" id="SSF49503">
    <property type="entry name" value="Cupredoxins"/>
    <property type="match status" value="1"/>
</dbReference>
<reference evidence="7 8" key="1">
    <citation type="submission" date="2019-10" db="EMBL/GenBank/DDBJ databases">
        <title>Glaciimonas soli sp. nov., a psychrophilic bacterium isolated from the forest soil of a high elevation mountain in Taiwan.</title>
        <authorList>
            <person name="Wang L.-T."/>
            <person name="Shieh W.Y."/>
        </authorList>
    </citation>
    <scope>NUCLEOTIDE SEQUENCE [LARGE SCALE GENOMIC DNA]</scope>
    <source>
        <strain evidence="7 8">GS1</strain>
    </source>
</reference>
<name>A0A843YXM4_9BURK</name>
<evidence type="ECO:0000256" key="4">
    <source>
        <dbReference type="ARBA" id="ARBA00023008"/>
    </source>
</evidence>
<dbReference type="RefSeq" id="WP_153235829.1">
    <property type="nucleotide sequence ID" value="NZ_WINI01000008.1"/>
</dbReference>
<evidence type="ECO:0000313" key="8">
    <source>
        <dbReference type="Proteomes" id="UP000451565"/>
    </source>
</evidence>
<feature type="signal peptide" evidence="5">
    <location>
        <begin position="1"/>
        <end position="21"/>
    </location>
</feature>
<dbReference type="CDD" id="cd04211">
    <property type="entry name" value="Cupredoxin_like_2"/>
    <property type="match status" value="1"/>
</dbReference>
<organism evidence="7 8">
    <name type="scientific">Glaciimonas soli</name>
    <dbReference type="NCBI Taxonomy" id="2590999"/>
    <lineage>
        <taxon>Bacteria</taxon>
        <taxon>Pseudomonadati</taxon>
        <taxon>Pseudomonadota</taxon>
        <taxon>Betaproteobacteria</taxon>
        <taxon>Burkholderiales</taxon>
        <taxon>Oxalobacteraceae</taxon>
        <taxon>Glaciimonas</taxon>
    </lineage>
</organism>
<keyword evidence="8" id="KW-1185">Reference proteome</keyword>
<dbReference type="Pfam" id="PF00127">
    <property type="entry name" value="Copper-bind"/>
    <property type="match status" value="1"/>
</dbReference>